<sequence length="230" mass="23140">MTTVLIADDHAAIRAGLRMVLEHADGIEVVGEAADGAVAIRNARALRPDVVLMDVRMPGTDGIEATRELAAAGMAVLVLTSYDGDEAVFGAIRAGAAGFLLKTVEAGDLIEAVRRVAQGEGAIAPSVARRILAAVAGSEVGPSSADGHRDGAPRGGLGAEAAARVASAGLTERELELLGEIGRGASNGAIARRLGITVGTTKSHVSSILAKLGLESRTQAALVARDAGVA</sequence>
<dbReference type="SMART" id="SM00448">
    <property type="entry name" value="REC"/>
    <property type="match status" value="1"/>
</dbReference>
<protein>
    <submittedName>
        <fullName evidence="8">Response regulator transcription factor</fullName>
    </submittedName>
</protein>
<dbReference type="PANTHER" id="PTHR43214">
    <property type="entry name" value="TWO-COMPONENT RESPONSE REGULATOR"/>
    <property type="match status" value="1"/>
</dbReference>
<dbReference type="SUPFAM" id="SSF52172">
    <property type="entry name" value="CheY-like"/>
    <property type="match status" value="1"/>
</dbReference>
<dbReference type="OrthoDB" id="9808843at2"/>
<gene>
    <name evidence="8" type="ORF">F8O04_13485</name>
</gene>
<dbReference type="SUPFAM" id="SSF46894">
    <property type="entry name" value="C-terminal effector domain of the bipartite response regulators"/>
    <property type="match status" value="1"/>
</dbReference>
<keyword evidence="9" id="KW-1185">Reference proteome</keyword>
<dbReference type="InterPro" id="IPR039420">
    <property type="entry name" value="WalR-like"/>
</dbReference>
<dbReference type="EMBL" id="WBJY01000004">
    <property type="protein sequence ID" value="KAB1646752.1"/>
    <property type="molecule type" value="Genomic_DNA"/>
</dbReference>
<dbReference type="RefSeq" id="WP_158029918.1">
    <property type="nucleotide sequence ID" value="NZ_BMHG01000002.1"/>
</dbReference>
<evidence type="ECO:0000259" key="7">
    <source>
        <dbReference type="PROSITE" id="PS50110"/>
    </source>
</evidence>
<dbReference type="InterPro" id="IPR016032">
    <property type="entry name" value="Sig_transdc_resp-reg_C-effctor"/>
</dbReference>
<evidence type="ECO:0000313" key="8">
    <source>
        <dbReference type="EMBL" id="KAB1646752.1"/>
    </source>
</evidence>
<feature type="domain" description="Response regulatory" evidence="7">
    <location>
        <begin position="3"/>
        <end position="117"/>
    </location>
</feature>
<dbReference type="Gene3D" id="3.40.50.2300">
    <property type="match status" value="1"/>
</dbReference>
<dbReference type="InterPro" id="IPR011006">
    <property type="entry name" value="CheY-like_superfamily"/>
</dbReference>
<keyword evidence="1 5" id="KW-0597">Phosphoprotein</keyword>
<feature type="domain" description="HTH luxR-type" evidence="6">
    <location>
        <begin position="163"/>
        <end position="228"/>
    </location>
</feature>
<accession>A0A6H9WLG3</accession>
<keyword evidence="2" id="KW-0805">Transcription regulation</keyword>
<dbReference type="PRINTS" id="PR00038">
    <property type="entry name" value="HTHLUXR"/>
</dbReference>
<dbReference type="CDD" id="cd17535">
    <property type="entry name" value="REC_NarL-like"/>
    <property type="match status" value="1"/>
</dbReference>
<evidence type="ECO:0000256" key="3">
    <source>
        <dbReference type="ARBA" id="ARBA00023125"/>
    </source>
</evidence>
<evidence type="ECO:0000256" key="2">
    <source>
        <dbReference type="ARBA" id="ARBA00023015"/>
    </source>
</evidence>
<evidence type="ECO:0000256" key="4">
    <source>
        <dbReference type="ARBA" id="ARBA00023163"/>
    </source>
</evidence>
<dbReference type="InterPro" id="IPR000792">
    <property type="entry name" value="Tscrpt_reg_LuxR_C"/>
</dbReference>
<organism evidence="8 9">
    <name type="scientific">Pseudoclavibacter endophyticus</name>
    <dbReference type="NCBI Taxonomy" id="1778590"/>
    <lineage>
        <taxon>Bacteria</taxon>
        <taxon>Bacillati</taxon>
        <taxon>Actinomycetota</taxon>
        <taxon>Actinomycetes</taxon>
        <taxon>Micrococcales</taxon>
        <taxon>Microbacteriaceae</taxon>
        <taxon>Pseudoclavibacter</taxon>
    </lineage>
</organism>
<feature type="modified residue" description="4-aspartylphosphate" evidence="5">
    <location>
        <position position="54"/>
    </location>
</feature>
<dbReference type="PANTHER" id="PTHR43214:SF24">
    <property type="entry name" value="TRANSCRIPTIONAL REGULATORY PROTEIN NARL-RELATED"/>
    <property type="match status" value="1"/>
</dbReference>
<name>A0A6H9WLG3_9MICO</name>
<keyword evidence="3" id="KW-0238">DNA-binding</keyword>
<evidence type="ECO:0000256" key="5">
    <source>
        <dbReference type="PROSITE-ProRule" id="PRU00169"/>
    </source>
</evidence>
<dbReference type="InterPro" id="IPR058245">
    <property type="entry name" value="NreC/VraR/RcsB-like_REC"/>
</dbReference>
<dbReference type="SMART" id="SM00421">
    <property type="entry name" value="HTH_LUXR"/>
    <property type="match status" value="1"/>
</dbReference>
<keyword evidence="4" id="KW-0804">Transcription</keyword>
<dbReference type="InterPro" id="IPR001789">
    <property type="entry name" value="Sig_transdc_resp-reg_receiver"/>
</dbReference>
<dbReference type="AlphaFoldDB" id="A0A6H9WLG3"/>
<dbReference type="Pfam" id="PF00072">
    <property type="entry name" value="Response_reg"/>
    <property type="match status" value="1"/>
</dbReference>
<reference evidence="8 9" key="1">
    <citation type="submission" date="2019-09" db="EMBL/GenBank/DDBJ databases">
        <title>Phylogeny of genus Pseudoclavibacter and closely related genus.</title>
        <authorList>
            <person name="Li Y."/>
        </authorList>
    </citation>
    <scope>NUCLEOTIDE SEQUENCE [LARGE SCALE GENOMIC DNA]</scope>
    <source>
        <strain evidence="8 9">EGI 60007</strain>
    </source>
</reference>
<dbReference type="CDD" id="cd06170">
    <property type="entry name" value="LuxR_C_like"/>
    <property type="match status" value="1"/>
</dbReference>
<evidence type="ECO:0000313" key="9">
    <source>
        <dbReference type="Proteomes" id="UP000431744"/>
    </source>
</evidence>
<evidence type="ECO:0000256" key="1">
    <source>
        <dbReference type="ARBA" id="ARBA00022553"/>
    </source>
</evidence>
<proteinExistence type="predicted"/>
<dbReference type="GO" id="GO:0000160">
    <property type="term" value="P:phosphorelay signal transduction system"/>
    <property type="evidence" value="ECO:0007669"/>
    <property type="project" value="InterPro"/>
</dbReference>
<dbReference type="Proteomes" id="UP000431744">
    <property type="component" value="Unassembled WGS sequence"/>
</dbReference>
<dbReference type="GO" id="GO:0006355">
    <property type="term" value="P:regulation of DNA-templated transcription"/>
    <property type="evidence" value="ECO:0007669"/>
    <property type="project" value="InterPro"/>
</dbReference>
<evidence type="ECO:0000259" key="6">
    <source>
        <dbReference type="PROSITE" id="PS50043"/>
    </source>
</evidence>
<comment type="caution">
    <text evidence="8">The sequence shown here is derived from an EMBL/GenBank/DDBJ whole genome shotgun (WGS) entry which is preliminary data.</text>
</comment>
<dbReference type="Pfam" id="PF00196">
    <property type="entry name" value="GerE"/>
    <property type="match status" value="1"/>
</dbReference>
<dbReference type="PROSITE" id="PS50110">
    <property type="entry name" value="RESPONSE_REGULATORY"/>
    <property type="match status" value="1"/>
</dbReference>
<dbReference type="PROSITE" id="PS50043">
    <property type="entry name" value="HTH_LUXR_2"/>
    <property type="match status" value="1"/>
</dbReference>
<dbReference type="GO" id="GO:0003677">
    <property type="term" value="F:DNA binding"/>
    <property type="evidence" value="ECO:0007669"/>
    <property type="project" value="UniProtKB-KW"/>
</dbReference>